<dbReference type="EMBL" id="CP098242">
    <property type="protein sequence ID" value="WAW10527.1"/>
    <property type="molecule type" value="Genomic_DNA"/>
</dbReference>
<dbReference type="InterPro" id="IPR003835">
    <property type="entry name" value="Glyco_trans_19"/>
</dbReference>
<evidence type="ECO:0000256" key="3">
    <source>
        <dbReference type="ARBA" id="ARBA00012687"/>
    </source>
</evidence>
<keyword evidence="7 11" id="KW-0328">Glycosyltransferase</keyword>
<evidence type="ECO:0000256" key="4">
    <source>
        <dbReference type="ARBA" id="ARBA00020902"/>
    </source>
</evidence>
<keyword evidence="5 11" id="KW-0444">Lipid biosynthesis</keyword>
<evidence type="ECO:0000313" key="13">
    <source>
        <dbReference type="Proteomes" id="UP001156215"/>
    </source>
</evidence>
<keyword evidence="8 11" id="KW-0808">Transferase</keyword>
<comment type="similarity">
    <text evidence="2 11">Belongs to the LpxB family.</text>
</comment>
<dbReference type="HAMAP" id="MF_00392">
    <property type="entry name" value="LpxB"/>
    <property type="match status" value="1"/>
</dbReference>
<dbReference type="RefSeq" id="WP_269309544.1">
    <property type="nucleotide sequence ID" value="NZ_CP098242.1"/>
</dbReference>
<dbReference type="Gene3D" id="3.40.50.2000">
    <property type="entry name" value="Glycogen Phosphorylase B"/>
    <property type="match status" value="1"/>
</dbReference>
<comment type="function">
    <text evidence="1 11">Condensation of UDP-2,3-diacylglucosamine and 2,3-diacylglucosamine-1-phosphate to form lipid A disaccharide, a precursor of lipid A, a phosphorylated glycolipid that anchors the lipopolysaccharide to the outer membrane of the cell.</text>
</comment>
<dbReference type="EC" id="2.4.1.182" evidence="3 11"/>
<comment type="pathway">
    <text evidence="11">Bacterial outer membrane biogenesis; LPS lipid A biosynthesis.</text>
</comment>
<reference evidence="12" key="1">
    <citation type="journal article" date="2022" name="Front. Microbiol.">
        <title>New perspectives on an old grouping: The genomic and phenotypic variability of Oxalobacter formigenes and the implications for calcium oxalate stone prevention.</title>
        <authorList>
            <person name="Chmiel J.A."/>
            <person name="Carr C."/>
            <person name="Stuivenberg G.A."/>
            <person name="Venema R."/>
            <person name="Chanyi R.M."/>
            <person name="Al K.F."/>
            <person name="Giguere D."/>
            <person name="Say H."/>
            <person name="Akouris P.P."/>
            <person name="Dominguez Romero S.A."/>
            <person name="Kwong A."/>
            <person name="Tai V."/>
            <person name="Koval S.F."/>
            <person name="Razvi H."/>
            <person name="Bjazevic J."/>
            <person name="Burton J.P."/>
        </authorList>
    </citation>
    <scope>NUCLEOTIDE SEQUENCE</scope>
    <source>
        <strain evidence="12">WoOx3</strain>
    </source>
</reference>
<dbReference type="GO" id="GO:0009245">
    <property type="term" value="P:lipid A biosynthetic process"/>
    <property type="evidence" value="ECO:0007669"/>
    <property type="project" value="UniProtKB-UniRule"/>
</dbReference>
<dbReference type="AlphaFoldDB" id="A0A9E9P317"/>
<keyword evidence="13" id="KW-1185">Reference proteome</keyword>
<dbReference type="GO" id="GO:0008915">
    <property type="term" value="F:lipid-A-disaccharide synthase activity"/>
    <property type="evidence" value="ECO:0007669"/>
    <property type="project" value="UniProtKB-UniRule"/>
</dbReference>
<keyword evidence="6 11" id="KW-0441">Lipid A biosynthesis</keyword>
<accession>A0A9E9P317</accession>
<organism evidence="12 13">
    <name type="scientific">Oxalobacter vibrioformis</name>
    <dbReference type="NCBI Taxonomy" id="933080"/>
    <lineage>
        <taxon>Bacteria</taxon>
        <taxon>Pseudomonadati</taxon>
        <taxon>Pseudomonadota</taxon>
        <taxon>Betaproteobacteria</taxon>
        <taxon>Burkholderiales</taxon>
        <taxon>Oxalobacteraceae</taxon>
        <taxon>Oxalobacter</taxon>
    </lineage>
</organism>
<comment type="catalytic activity">
    <reaction evidence="10 11">
        <text>a lipid X + a UDP-2-N,3-O-bis[(3R)-3-hydroxyacyl]-alpha-D-glucosamine = a lipid A disaccharide + UDP + H(+)</text>
        <dbReference type="Rhea" id="RHEA:67828"/>
        <dbReference type="ChEBI" id="CHEBI:15378"/>
        <dbReference type="ChEBI" id="CHEBI:58223"/>
        <dbReference type="ChEBI" id="CHEBI:137748"/>
        <dbReference type="ChEBI" id="CHEBI:176338"/>
        <dbReference type="ChEBI" id="CHEBI:176343"/>
        <dbReference type="EC" id="2.4.1.182"/>
    </reaction>
</comment>
<evidence type="ECO:0000256" key="7">
    <source>
        <dbReference type="ARBA" id="ARBA00022676"/>
    </source>
</evidence>
<dbReference type="KEGG" id="ovb:NB640_02380"/>
<evidence type="ECO:0000256" key="10">
    <source>
        <dbReference type="ARBA" id="ARBA00048975"/>
    </source>
</evidence>
<dbReference type="PANTHER" id="PTHR30372">
    <property type="entry name" value="LIPID-A-DISACCHARIDE SYNTHASE"/>
    <property type="match status" value="1"/>
</dbReference>
<dbReference type="GO" id="GO:0016020">
    <property type="term" value="C:membrane"/>
    <property type="evidence" value="ECO:0007669"/>
    <property type="project" value="GOC"/>
</dbReference>
<dbReference type="PANTHER" id="PTHR30372:SF4">
    <property type="entry name" value="LIPID-A-DISACCHARIDE SYNTHASE, MITOCHONDRIAL-RELATED"/>
    <property type="match status" value="1"/>
</dbReference>
<evidence type="ECO:0000256" key="1">
    <source>
        <dbReference type="ARBA" id="ARBA00002056"/>
    </source>
</evidence>
<evidence type="ECO:0000256" key="6">
    <source>
        <dbReference type="ARBA" id="ARBA00022556"/>
    </source>
</evidence>
<evidence type="ECO:0000256" key="5">
    <source>
        <dbReference type="ARBA" id="ARBA00022516"/>
    </source>
</evidence>
<dbReference type="Pfam" id="PF02684">
    <property type="entry name" value="LpxB"/>
    <property type="match status" value="1"/>
</dbReference>
<dbReference type="GO" id="GO:0005543">
    <property type="term" value="F:phospholipid binding"/>
    <property type="evidence" value="ECO:0007669"/>
    <property type="project" value="TreeGrafter"/>
</dbReference>
<dbReference type="SUPFAM" id="SSF53756">
    <property type="entry name" value="UDP-Glycosyltransferase/glycogen phosphorylase"/>
    <property type="match status" value="1"/>
</dbReference>
<name>A0A9E9P317_9BURK</name>
<proteinExistence type="inferred from homology"/>
<dbReference type="Proteomes" id="UP001156215">
    <property type="component" value="Chromosome"/>
</dbReference>
<evidence type="ECO:0000256" key="9">
    <source>
        <dbReference type="ARBA" id="ARBA00023098"/>
    </source>
</evidence>
<sequence length="379" mass="41081">MKPVAMVAGEVSGDILGGHLLSALRPQLPDTLIHGIGGQNMATYGFVSNWPMEKLSVNGFFEVFAHFREIKGIRDALRDSLIAEKPGVFVGIDAPEFNLGLEVQLKKAGIPTVHFVGPSVWAWRKGRIKTIKKAVSRILVLFPFEVDIYEKAGIPVTHVGHPMVKGIPMQPDVAGARADLGLDPDKPVVAIMPGSRMSELKYNGDAFIGAARLLAQRDPAIQLVVPMAGERQQQAFAQKLAGAKMENVPLRVIQGQSHRVIEAADAVLVASGTATLEVALYKKPMVIGYRLMGATWEIAKRVVTPPVGLPNILAGEMIVPEFYQNDATPEALADAVWKQLHDASLRKELAERFTLMHESLLKDTAALSAQAVLDVMNGK</sequence>
<evidence type="ECO:0000256" key="8">
    <source>
        <dbReference type="ARBA" id="ARBA00022679"/>
    </source>
</evidence>
<gene>
    <name evidence="11 12" type="primary">lpxB</name>
    <name evidence="12" type="ORF">NB640_02380</name>
</gene>
<dbReference type="NCBIfam" id="TIGR00215">
    <property type="entry name" value="lpxB"/>
    <property type="match status" value="1"/>
</dbReference>
<evidence type="ECO:0000256" key="11">
    <source>
        <dbReference type="HAMAP-Rule" id="MF_00392"/>
    </source>
</evidence>
<keyword evidence="9 11" id="KW-0443">Lipid metabolism</keyword>
<protein>
    <recommendedName>
        <fullName evidence="4 11">Lipid-A-disaccharide synthase</fullName>
        <ecNumber evidence="3 11">2.4.1.182</ecNumber>
    </recommendedName>
</protein>
<evidence type="ECO:0000313" key="12">
    <source>
        <dbReference type="EMBL" id="WAW10527.1"/>
    </source>
</evidence>
<evidence type="ECO:0000256" key="2">
    <source>
        <dbReference type="ARBA" id="ARBA00007868"/>
    </source>
</evidence>